<dbReference type="Pfam" id="PF00413">
    <property type="entry name" value="Peptidase_M10"/>
    <property type="match status" value="1"/>
</dbReference>
<dbReference type="GO" id="GO:0009986">
    <property type="term" value="C:cell surface"/>
    <property type="evidence" value="ECO:0007669"/>
    <property type="project" value="TreeGrafter"/>
</dbReference>
<gene>
    <name evidence="6" type="ORF">E0L32_006120</name>
</gene>
<dbReference type="AlphaFoldDB" id="A0A507B9W6"/>
<comment type="caution">
    <text evidence="6">The sequence shown here is derived from an EMBL/GenBank/DDBJ whole genome shotgun (WGS) entry which is preliminary data.</text>
</comment>
<dbReference type="InterPro" id="IPR006026">
    <property type="entry name" value="Peptidase_Metallo"/>
</dbReference>
<dbReference type="SUPFAM" id="SSF141086">
    <property type="entry name" value="Agglutinin HPA-like"/>
    <property type="match status" value="3"/>
</dbReference>
<dbReference type="InterPro" id="IPR001818">
    <property type="entry name" value="Pept_M10_metallopeptidase"/>
</dbReference>
<dbReference type="PANTHER" id="PTHR46938">
    <property type="entry name" value="DISCOIDIN-1 SUBUNIT A-RELATED-RELATED"/>
    <property type="match status" value="1"/>
</dbReference>
<evidence type="ECO:0000256" key="4">
    <source>
        <dbReference type="ARBA" id="ARBA00022833"/>
    </source>
</evidence>
<dbReference type="GO" id="GO:0031012">
    <property type="term" value="C:extracellular matrix"/>
    <property type="evidence" value="ECO:0007669"/>
    <property type="project" value="InterPro"/>
</dbReference>
<dbReference type="Gene3D" id="3.40.390.10">
    <property type="entry name" value="Collagenase (Catalytic Domain)"/>
    <property type="match status" value="1"/>
</dbReference>
<dbReference type="GO" id="GO:0030247">
    <property type="term" value="F:polysaccharide binding"/>
    <property type="evidence" value="ECO:0007669"/>
    <property type="project" value="TreeGrafter"/>
</dbReference>
<dbReference type="SUPFAM" id="SSF55486">
    <property type="entry name" value="Metalloproteases ('zincins'), catalytic domain"/>
    <property type="match status" value="1"/>
</dbReference>
<evidence type="ECO:0000256" key="3">
    <source>
        <dbReference type="ARBA" id="ARBA00022801"/>
    </source>
</evidence>
<feature type="domain" description="Peptidase metallopeptidase" evidence="5">
    <location>
        <begin position="70"/>
        <end position="218"/>
    </location>
</feature>
<keyword evidence="7" id="KW-1185">Reference proteome</keyword>
<sequence>MDSLTDVPHYCAQMFLPAELAEEAIQKALHENPENIIYSPDMAVAPAGGVVPESGMGMPGLTQARLGLFVRKMWANGKTLRVRFLAGGSAFVRQKVKQYANVWSQYAHIYFQFVESGPADIRISFVADGSWSYIGTDSTLVSANSATMNYGWFNDNTTDEEFSRTVTHEFGHAIGCIHEQSQPNATIQWNKPVVYEAYRKQGWSKEQVDSNVFFRYNRADVTSTAFDPTSIMEYPIPKEFTTNGFSVGWNTRLDSTDIAFIGRMYPKRPRQAGDPASDLEIGVFNTMSDLSPGATAMDHRTTVSFAKSRTSAPEFVVGLNFLDFDNSHNLRIRSLVEEVHPSQAVLNLQSWDDTIQYASGVSWFAFPADDKDFQHGSVATKDAHTQKTITFEQEYSSVPKVLVFFTALDIDKSANCRVKTYASEVTNQSFQLNIETWSNTKLSEAGVSWIALPADKKGVITGTFSTEDVRPPTEPQPNNQSMVAFSPGFDKPPKLFMALSMLDIDRGTQTRVRLSGSSISGEQMEWHIDSWGDTTLYAAGATYIAIET</sequence>
<name>A0A507B9W6_9PEZI</name>
<dbReference type="EMBL" id="SKBQ01000034">
    <property type="protein sequence ID" value="TPX13390.1"/>
    <property type="molecule type" value="Genomic_DNA"/>
</dbReference>
<dbReference type="Gene3D" id="2.60.40.2080">
    <property type="match status" value="3"/>
</dbReference>
<organism evidence="6 7">
    <name type="scientific">Thyridium curvatum</name>
    <dbReference type="NCBI Taxonomy" id="1093900"/>
    <lineage>
        <taxon>Eukaryota</taxon>
        <taxon>Fungi</taxon>
        <taxon>Dikarya</taxon>
        <taxon>Ascomycota</taxon>
        <taxon>Pezizomycotina</taxon>
        <taxon>Sordariomycetes</taxon>
        <taxon>Sordariomycetidae</taxon>
        <taxon>Thyridiales</taxon>
        <taxon>Thyridiaceae</taxon>
        <taxon>Thyridium</taxon>
    </lineage>
</organism>
<dbReference type="STRING" id="1093900.A0A507B9W6"/>
<dbReference type="GO" id="GO:0004222">
    <property type="term" value="F:metalloendopeptidase activity"/>
    <property type="evidence" value="ECO:0007669"/>
    <property type="project" value="InterPro"/>
</dbReference>
<dbReference type="GO" id="GO:0098609">
    <property type="term" value="P:cell-cell adhesion"/>
    <property type="evidence" value="ECO:0007669"/>
    <property type="project" value="TreeGrafter"/>
</dbReference>
<dbReference type="RefSeq" id="XP_030995101.1">
    <property type="nucleotide sequence ID" value="XM_031140718.1"/>
</dbReference>
<dbReference type="GO" id="GO:0046871">
    <property type="term" value="F:N-acetylgalactosamine binding"/>
    <property type="evidence" value="ECO:0007669"/>
    <property type="project" value="TreeGrafter"/>
</dbReference>
<dbReference type="GO" id="GO:0070492">
    <property type="term" value="F:oligosaccharide binding"/>
    <property type="evidence" value="ECO:0007669"/>
    <property type="project" value="TreeGrafter"/>
</dbReference>
<reference evidence="6 7" key="1">
    <citation type="submission" date="2019-06" db="EMBL/GenBank/DDBJ databases">
        <title>Draft genome sequence of the filamentous fungus Phialemoniopsis curvata isolated from diesel fuel.</title>
        <authorList>
            <person name="Varaljay V.A."/>
            <person name="Lyon W.J."/>
            <person name="Crouch A.L."/>
            <person name="Drake C.E."/>
            <person name="Hollomon J.M."/>
            <person name="Nadeau L.J."/>
            <person name="Nunn H.S."/>
            <person name="Stevenson B.S."/>
            <person name="Bojanowski C.L."/>
            <person name="Crookes-Goodson W.J."/>
        </authorList>
    </citation>
    <scope>NUCLEOTIDE SEQUENCE [LARGE SCALE GENOMIC DNA]</scope>
    <source>
        <strain evidence="6 7">D216</strain>
    </source>
</reference>
<dbReference type="InterPro" id="IPR019019">
    <property type="entry name" value="H-type_lectin_domain"/>
</dbReference>
<accession>A0A507B9W6</accession>
<protein>
    <recommendedName>
        <fullName evidence="5">Peptidase metallopeptidase domain-containing protein</fullName>
    </recommendedName>
</protein>
<dbReference type="GeneID" id="41973567"/>
<keyword evidence="4" id="KW-0862">Zinc</keyword>
<dbReference type="CDD" id="cd04327">
    <property type="entry name" value="ZnMc_MMP_like_3"/>
    <property type="match status" value="1"/>
</dbReference>
<evidence type="ECO:0000256" key="1">
    <source>
        <dbReference type="ARBA" id="ARBA00022670"/>
    </source>
</evidence>
<dbReference type="GO" id="GO:0008270">
    <property type="term" value="F:zinc ion binding"/>
    <property type="evidence" value="ECO:0007669"/>
    <property type="project" value="InterPro"/>
</dbReference>
<proteinExistence type="predicted"/>
<evidence type="ECO:0000256" key="2">
    <source>
        <dbReference type="ARBA" id="ARBA00022723"/>
    </source>
</evidence>
<dbReference type="Pfam" id="PF09458">
    <property type="entry name" value="H_lectin"/>
    <property type="match status" value="3"/>
</dbReference>
<dbReference type="InterPro" id="IPR037221">
    <property type="entry name" value="H-type_lectin_dom_sf"/>
</dbReference>
<keyword evidence="2" id="KW-0479">Metal-binding</keyword>
<dbReference type="SMART" id="SM00235">
    <property type="entry name" value="ZnMc"/>
    <property type="match status" value="1"/>
</dbReference>
<dbReference type="GO" id="GO:0098636">
    <property type="term" value="C:protein complex involved in cell adhesion"/>
    <property type="evidence" value="ECO:0007669"/>
    <property type="project" value="TreeGrafter"/>
</dbReference>
<dbReference type="Proteomes" id="UP000319257">
    <property type="component" value="Unassembled WGS sequence"/>
</dbReference>
<dbReference type="InterPro" id="IPR024079">
    <property type="entry name" value="MetalloPept_cat_dom_sf"/>
</dbReference>
<dbReference type="OrthoDB" id="291007at2759"/>
<dbReference type="InterPro" id="IPR052487">
    <property type="entry name" value="Galactose-binding_lectin"/>
</dbReference>
<evidence type="ECO:0000313" key="7">
    <source>
        <dbReference type="Proteomes" id="UP000319257"/>
    </source>
</evidence>
<evidence type="ECO:0000259" key="5">
    <source>
        <dbReference type="SMART" id="SM00235"/>
    </source>
</evidence>
<evidence type="ECO:0000313" key="6">
    <source>
        <dbReference type="EMBL" id="TPX13390.1"/>
    </source>
</evidence>
<dbReference type="InParanoid" id="A0A507B9W6"/>
<keyword evidence="1" id="KW-0645">Protease</keyword>
<keyword evidence="3" id="KW-0378">Hydrolase</keyword>
<dbReference type="GO" id="GO:0006508">
    <property type="term" value="P:proteolysis"/>
    <property type="evidence" value="ECO:0007669"/>
    <property type="project" value="UniProtKB-KW"/>
</dbReference>